<name>A0ABU5Y9R5_9FLAO</name>
<comment type="caution">
    <text evidence="1">The sequence shown here is derived from an EMBL/GenBank/DDBJ whole genome shotgun (WGS) entry which is preliminary data.</text>
</comment>
<reference evidence="1 2" key="1">
    <citation type="submission" date="2023-12" db="EMBL/GenBank/DDBJ databases">
        <title>Genomic sequences of Capnocytophaga and Parvimonas strains.</title>
        <authorList>
            <person name="Watt R.M."/>
            <person name="Wang M."/>
            <person name="Yang T."/>
            <person name="Tong W.M."/>
        </authorList>
    </citation>
    <scope>NUCLEOTIDE SEQUENCE [LARGE SCALE GENOMIC DNA]</scope>
    <source>
        <strain evidence="1 2">CCUG 13156</strain>
    </source>
</reference>
<accession>A0ABU5Y9R5</accession>
<dbReference type="RefSeq" id="WP_323979580.1">
    <property type="nucleotide sequence ID" value="NZ_JAYKBV010000010.1"/>
</dbReference>
<dbReference type="EMBL" id="JAYKBV010000010">
    <property type="protein sequence ID" value="MEB3040681.1"/>
    <property type="molecule type" value="Genomic_DNA"/>
</dbReference>
<evidence type="ECO:0000313" key="2">
    <source>
        <dbReference type="Proteomes" id="UP001324270"/>
    </source>
</evidence>
<keyword evidence="2" id="KW-1185">Reference proteome</keyword>
<protein>
    <recommendedName>
        <fullName evidence="3">Lipoprotein</fullName>
    </recommendedName>
</protein>
<dbReference type="Proteomes" id="UP001324270">
    <property type="component" value="Unassembled WGS sequence"/>
</dbReference>
<gene>
    <name evidence="1" type="ORF">VJJ49_08270</name>
</gene>
<dbReference type="PROSITE" id="PS51257">
    <property type="entry name" value="PROKAR_LIPOPROTEIN"/>
    <property type="match status" value="1"/>
</dbReference>
<evidence type="ECO:0000313" key="1">
    <source>
        <dbReference type="EMBL" id="MEB3040681.1"/>
    </source>
</evidence>
<organism evidence="1 2">
    <name type="scientific">Capnocytophaga gingivalis</name>
    <dbReference type="NCBI Taxonomy" id="1017"/>
    <lineage>
        <taxon>Bacteria</taxon>
        <taxon>Pseudomonadati</taxon>
        <taxon>Bacteroidota</taxon>
        <taxon>Flavobacteriia</taxon>
        <taxon>Flavobacteriales</taxon>
        <taxon>Flavobacteriaceae</taxon>
        <taxon>Capnocytophaga</taxon>
    </lineage>
</organism>
<evidence type="ECO:0008006" key="3">
    <source>
        <dbReference type="Google" id="ProtNLM"/>
    </source>
</evidence>
<proteinExistence type="predicted"/>
<sequence>MRKNIFIIFVGLLLFSSCKLTQDKENYKITSVVYITDWGEKAVDRKGIQLYAIDSLGRTKPQKIKEVRVYNRNATYEANTLYIKLRWTLQPKISYRLIINDSLLYNISEFEIIKETVYTMLSKREFIYIKNYKVNNIKISSKHYGEQFLYIDKNLAIPYKKE</sequence>